<dbReference type="RefSeq" id="WP_068591274.1">
    <property type="nucleotide sequence ID" value="NZ_LRXL01000026.1"/>
</dbReference>
<name>A0A167JDV8_9FLAO</name>
<dbReference type="Proteomes" id="UP000077013">
    <property type="component" value="Unassembled WGS sequence"/>
</dbReference>
<reference evidence="1 2" key="1">
    <citation type="submission" date="2016-02" db="EMBL/GenBank/DDBJ databases">
        <title>Ulvibacter sp. LPB0005, isolated from Thais luteostoma.</title>
        <authorList>
            <person name="Shin S.-K."/>
            <person name="Yi H."/>
        </authorList>
    </citation>
    <scope>NUCLEOTIDE SEQUENCE [LARGE SCALE GENOMIC DNA]</scope>
    <source>
        <strain evidence="1 2">LPB0005</strain>
    </source>
</reference>
<evidence type="ECO:0008006" key="3">
    <source>
        <dbReference type="Google" id="ProtNLM"/>
    </source>
</evidence>
<protein>
    <recommendedName>
        <fullName evidence="3">Membrane or secreted protein</fullName>
    </recommendedName>
</protein>
<organism evidence="1 2">
    <name type="scientific">Cochleicola gelatinilyticus</name>
    <dbReference type="NCBI Taxonomy" id="1763537"/>
    <lineage>
        <taxon>Bacteria</taxon>
        <taxon>Pseudomonadati</taxon>
        <taxon>Bacteroidota</taxon>
        <taxon>Flavobacteriia</taxon>
        <taxon>Flavobacteriales</taxon>
        <taxon>Flavobacteriaceae</taxon>
        <taxon>Cochleicola</taxon>
    </lineage>
</organism>
<dbReference type="STRING" id="1763537.ULVI_07540"/>
<dbReference type="AlphaFoldDB" id="A0A167JDV8"/>
<keyword evidence="2" id="KW-1185">Reference proteome</keyword>
<dbReference type="OrthoDB" id="1437325at2"/>
<dbReference type="EMBL" id="LRXL01000026">
    <property type="protein sequence ID" value="OAB80574.1"/>
    <property type="molecule type" value="Genomic_DNA"/>
</dbReference>
<evidence type="ECO:0000313" key="1">
    <source>
        <dbReference type="EMBL" id="OAB80574.1"/>
    </source>
</evidence>
<comment type="caution">
    <text evidence="1">The sequence shown here is derived from an EMBL/GenBank/DDBJ whole genome shotgun (WGS) entry which is preliminary data.</text>
</comment>
<sequence length="215" mass="24517">MKKYLVLGVLFLLPITAYIFFASGVNNFAKLPVVTANVSEITSFQTSEGNKVQLKNNITVLGFFGKDLLANKAYAFNLAHKIYVKNHQFEDFQFVILLPEGSQAQAKELKEKLSEIESMDRWKFAFGTSEEIEKTFNSLDTKYSLDNNTASPFVFIIDKDRNLRGRSDDEDDGTLYGFDSRDIAEINNKMTDDIKVVLAEYRLALKKNNNARRKI</sequence>
<accession>A0A167JDV8</accession>
<gene>
    <name evidence="1" type="ORF">ULVI_07540</name>
</gene>
<proteinExistence type="predicted"/>
<evidence type="ECO:0000313" key="2">
    <source>
        <dbReference type="Proteomes" id="UP000077013"/>
    </source>
</evidence>